<dbReference type="AlphaFoldDB" id="A0A1D8S736"/>
<organism evidence="7 9">
    <name type="scientific">Halodesulfurarchaeum formicicum</name>
    <dbReference type="NCBI Taxonomy" id="1873524"/>
    <lineage>
        <taxon>Archaea</taxon>
        <taxon>Methanobacteriati</taxon>
        <taxon>Methanobacteriota</taxon>
        <taxon>Stenosarchaea group</taxon>
        <taxon>Halobacteria</taxon>
        <taxon>Halobacteriales</taxon>
        <taxon>Halobacteriaceae</taxon>
        <taxon>Halodesulfurarchaeum</taxon>
    </lineage>
</organism>
<keyword evidence="2 5" id="KW-0812">Transmembrane</keyword>
<dbReference type="Gene3D" id="1.10.287.1260">
    <property type="match status" value="1"/>
</dbReference>
<accession>A0A1J1AEE8</accession>
<dbReference type="SUPFAM" id="SSF50182">
    <property type="entry name" value="Sm-like ribonucleoproteins"/>
    <property type="match status" value="1"/>
</dbReference>
<accession>A0A1D8S736</accession>
<keyword evidence="3 5" id="KW-1133">Transmembrane helix</keyword>
<evidence type="ECO:0000256" key="4">
    <source>
        <dbReference type="ARBA" id="ARBA00023136"/>
    </source>
</evidence>
<name>A0A1D8S736_9EURY</name>
<protein>
    <submittedName>
        <fullName evidence="7">Mechanosensitive ion channel protein MscS</fullName>
    </submittedName>
</protein>
<dbReference type="OrthoDB" id="252961at2157"/>
<dbReference type="PANTHER" id="PTHR30221">
    <property type="entry name" value="SMALL-CONDUCTANCE MECHANOSENSITIVE CHANNEL"/>
    <property type="match status" value="1"/>
</dbReference>
<reference evidence="7 9" key="1">
    <citation type="submission" date="2016-06" db="EMBL/GenBank/DDBJ databases">
        <title>Discovery of anaerobic lithoheterotrophic haloarchaeon capable of sulfur respiration by hydrogen and formate.</title>
        <authorList>
            <person name="Sorokin D.Y."/>
            <person name="Kublanov I.V."/>
            <person name="Roman P."/>
            <person name="Sinninghe Damste J.S."/>
            <person name="Golyshin P.N."/>
            <person name="Rojo D."/>
            <person name="Ciordia S."/>
            <person name="Mena Md.C."/>
            <person name="Ferrer M."/>
            <person name="Smedile F."/>
            <person name="Messina E."/>
            <person name="La Cono V."/>
            <person name="Yakimov M.M."/>
        </authorList>
    </citation>
    <scope>NUCLEOTIDE SEQUENCE [LARGE SCALE GENOMIC DNA]</scope>
    <source>
        <strain evidence="7 9">HTSR1</strain>
    </source>
</reference>
<evidence type="ECO:0000259" key="6">
    <source>
        <dbReference type="Pfam" id="PF00924"/>
    </source>
</evidence>
<evidence type="ECO:0000313" key="10">
    <source>
        <dbReference type="Proteomes" id="UP000186165"/>
    </source>
</evidence>
<dbReference type="InterPro" id="IPR023408">
    <property type="entry name" value="MscS_beta-dom_sf"/>
</dbReference>
<reference evidence="8" key="3">
    <citation type="journal article" date="2017" name="ISME J.">
        <title>Discovery of anaerobic lithoheterotrophic haloarchaea, ubiquitous in hypersaline habitats.</title>
        <authorList>
            <person name="Sorokin D.Y."/>
            <person name="Messina E."/>
            <person name="Smedile F."/>
            <person name="Roman P."/>
            <person name="Damste J.S.S."/>
            <person name="Ciordia S."/>
            <person name="Mena M.C."/>
            <person name="Ferrer M."/>
            <person name="Golyshin P.N."/>
            <person name="Kublanov I.V."/>
            <person name="Samarov N.I."/>
            <person name="Toshchakov S.V."/>
            <person name="La Cono V."/>
            <person name="Yakimov M.M."/>
        </authorList>
    </citation>
    <scope>NUCLEOTIDE SEQUENCE</scope>
    <source>
        <strain evidence="8">HSR6</strain>
    </source>
</reference>
<dbReference type="Gene3D" id="2.30.30.60">
    <property type="match status" value="1"/>
</dbReference>
<dbReference type="InterPro" id="IPR006685">
    <property type="entry name" value="MscS_channel_2nd"/>
</dbReference>
<feature type="transmembrane region" description="Helical" evidence="5">
    <location>
        <begin position="28"/>
        <end position="45"/>
    </location>
</feature>
<dbReference type="GO" id="GO:0008381">
    <property type="term" value="F:mechanosensitive monoatomic ion channel activity"/>
    <property type="evidence" value="ECO:0007669"/>
    <property type="project" value="InterPro"/>
</dbReference>
<evidence type="ECO:0000256" key="3">
    <source>
        <dbReference type="ARBA" id="ARBA00022989"/>
    </source>
</evidence>
<dbReference type="Pfam" id="PF00924">
    <property type="entry name" value="MS_channel_2nd"/>
    <property type="match status" value="1"/>
</dbReference>
<dbReference type="KEGG" id="halh:HTSR_2006"/>
<dbReference type="STRING" id="1873524.HSR6_2082"/>
<dbReference type="InterPro" id="IPR010920">
    <property type="entry name" value="LSM_dom_sf"/>
</dbReference>
<dbReference type="Proteomes" id="UP000185608">
    <property type="component" value="Chromosome"/>
</dbReference>
<dbReference type="EMBL" id="CP016804">
    <property type="protein sequence ID" value="APE96510.1"/>
    <property type="molecule type" value="Genomic_DNA"/>
</dbReference>
<evidence type="ECO:0000313" key="9">
    <source>
        <dbReference type="Proteomes" id="UP000185608"/>
    </source>
</evidence>
<dbReference type="Proteomes" id="UP000186165">
    <property type="component" value="Chromosome"/>
</dbReference>
<evidence type="ECO:0000313" key="8">
    <source>
        <dbReference type="EMBL" id="APE96510.1"/>
    </source>
</evidence>
<feature type="transmembrane region" description="Helical" evidence="5">
    <location>
        <begin position="96"/>
        <end position="115"/>
    </location>
</feature>
<gene>
    <name evidence="8" type="ORF">HSR6_2082</name>
    <name evidence="7" type="ORF">HTSR_2006</name>
</gene>
<dbReference type="GO" id="GO:0016020">
    <property type="term" value="C:membrane"/>
    <property type="evidence" value="ECO:0007669"/>
    <property type="project" value="UniProtKB-SubCell"/>
</dbReference>
<evidence type="ECO:0000313" key="7">
    <source>
        <dbReference type="EMBL" id="AOW81167.1"/>
    </source>
</evidence>
<evidence type="ECO:0000256" key="1">
    <source>
        <dbReference type="ARBA" id="ARBA00004370"/>
    </source>
</evidence>
<keyword evidence="4 5" id="KW-0472">Membrane</keyword>
<proteinExistence type="predicted"/>
<dbReference type="KEGG" id="hhsr:HSR6_2082"/>
<dbReference type="GeneID" id="30418615"/>
<dbReference type="InterPro" id="IPR045275">
    <property type="entry name" value="MscS_archaea/bacteria_type"/>
</dbReference>
<feature type="domain" description="Mechanosensitive ion channel MscS" evidence="6">
    <location>
        <begin position="118"/>
        <end position="173"/>
    </location>
</feature>
<dbReference type="EMBL" id="CP016070">
    <property type="protein sequence ID" value="AOW81167.1"/>
    <property type="molecule type" value="Genomic_DNA"/>
</dbReference>
<dbReference type="RefSeq" id="WP_070365812.1">
    <property type="nucleotide sequence ID" value="NZ_CP016070.1"/>
</dbReference>
<keyword evidence="10" id="KW-1185">Reference proteome</keyword>
<comment type="subcellular location">
    <subcellularLocation>
        <location evidence="1">Membrane</location>
    </subcellularLocation>
</comment>
<evidence type="ECO:0000256" key="2">
    <source>
        <dbReference type="ARBA" id="ARBA00022692"/>
    </source>
</evidence>
<evidence type="ECO:0000256" key="5">
    <source>
        <dbReference type="SAM" id="Phobius"/>
    </source>
</evidence>
<sequence length="184" mass="19856">MTLLAWNGATALLGGAFAEFLAALRESLPRLFSGLLFVSLAWVAIKSILGVLRRVLDRAYPAEQDMIVDLAIVIIGGLLWFGALLVLLKILGMGEVAASLGTATGFIALGVAFALKEMIADTVAGVYLLRDPDFNVGDAVETASITGTIVQVDLRKTRIRTENEDLVVVANRDVEKRWTQRAEQ</sequence>
<dbReference type="PANTHER" id="PTHR30221:SF1">
    <property type="entry name" value="SMALL-CONDUCTANCE MECHANOSENSITIVE CHANNEL"/>
    <property type="match status" value="1"/>
</dbReference>
<reference evidence="10" key="2">
    <citation type="submission" date="2016-08" db="EMBL/GenBank/DDBJ databases">
        <title>Discovery of first anaerobic lithoheterotrophic haloarchae widely represented in hypersaline habitats.</title>
        <authorList>
            <person name="Sorokin D.Y."/>
            <person name="Kublanov I.V."/>
            <person name="Roman P."/>
            <person name="Sinninghe Damste J.S."/>
            <person name="Golyshin P.N."/>
            <person name="Rojo D."/>
            <person name="Ciordia S."/>
            <person name="Mena Md.C."/>
            <person name="Ferrer M."/>
            <person name="Smedile F."/>
            <person name="Messina E."/>
            <person name="La Cono V."/>
            <person name="Yakimov M.M."/>
        </authorList>
    </citation>
    <scope>NUCLEOTIDE SEQUENCE [LARGE SCALE GENOMIC DNA]</scope>
    <source>
        <strain evidence="10">HSR6</strain>
    </source>
</reference>
<feature type="transmembrane region" description="Helical" evidence="5">
    <location>
        <begin position="66"/>
        <end position="90"/>
    </location>
</feature>
<dbReference type="PATRIC" id="fig|1855411.3.peg.2010"/>